<accession>A0A432ZIF4</accession>
<dbReference type="EMBL" id="PIQF01000001">
    <property type="protein sequence ID" value="RUO77709.1"/>
    <property type="molecule type" value="Genomic_DNA"/>
</dbReference>
<name>A0A432ZIF4_9GAMM</name>
<evidence type="ECO:0000313" key="3">
    <source>
        <dbReference type="Proteomes" id="UP000287908"/>
    </source>
</evidence>
<sequence length="84" mass="9311">MKQATQVRLLKVAMITGISLILLGHVVLVVTFGNDNIDFRGYILGAAMNAAGVILSLPTKIYLTLVLMEKEERSNKNTHWNDLN</sequence>
<dbReference type="OrthoDB" id="5772852at2"/>
<feature type="transmembrane region" description="Helical" evidence="1">
    <location>
        <begin position="39"/>
        <end position="63"/>
    </location>
</feature>
<comment type="caution">
    <text evidence="2">The sequence shown here is derived from an EMBL/GenBank/DDBJ whole genome shotgun (WGS) entry which is preliminary data.</text>
</comment>
<keyword evidence="1" id="KW-0472">Membrane</keyword>
<organism evidence="2 3">
    <name type="scientific">Idiomarina seosinensis</name>
    <dbReference type="NCBI Taxonomy" id="281739"/>
    <lineage>
        <taxon>Bacteria</taxon>
        <taxon>Pseudomonadati</taxon>
        <taxon>Pseudomonadota</taxon>
        <taxon>Gammaproteobacteria</taxon>
        <taxon>Alteromonadales</taxon>
        <taxon>Idiomarinaceae</taxon>
        <taxon>Idiomarina</taxon>
    </lineage>
</organism>
<feature type="transmembrane region" description="Helical" evidence="1">
    <location>
        <begin position="12"/>
        <end position="33"/>
    </location>
</feature>
<dbReference type="Proteomes" id="UP000287908">
    <property type="component" value="Unassembled WGS sequence"/>
</dbReference>
<keyword evidence="3" id="KW-1185">Reference proteome</keyword>
<proteinExistence type="predicted"/>
<keyword evidence="1" id="KW-0812">Transmembrane</keyword>
<gene>
    <name evidence="2" type="ORF">CWI81_04320</name>
</gene>
<evidence type="ECO:0000256" key="1">
    <source>
        <dbReference type="SAM" id="Phobius"/>
    </source>
</evidence>
<protein>
    <submittedName>
        <fullName evidence="2">Uncharacterized protein</fullName>
    </submittedName>
</protein>
<keyword evidence="1" id="KW-1133">Transmembrane helix</keyword>
<reference evidence="2 3" key="1">
    <citation type="journal article" date="2011" name="Front. Microbiol.">
        <title>Genomic signatures of strain selection and enhancement in Bacillus atrophaeus var. globigii, a historical biowarfare simulant.</title>
        <authorList>
            <person name="Gibbons H.S."/>
            <person name="Broomall S.M."/>
            <person name="McNew L.A."/>
            <person name="Daligault H."/>
            <person name="Chapman C."/>
            <person name="Bruce D."/>
            <person name="Karavis M."/>
            <person name="Krepps M."/>
            <person name="McGregor P.A."/>
            <person name="Hong C."/>
            <person name="Park K.H."/>
            <person name="Akmal A."/>
            <person name="Feldman A."/>
            <person name="Lin J.S."/>
            <person name="Chang W.E."/>
            <person name="Higgs B.W."/>
            <person name="Demirev P."/>
            <person name="Lindquist J."/>
            <person name="Liem A."/>
            <person name="Fochler E."/>
            <person name="Read T.D."/>
            <person name="Tapia R."/>
            <person name="Johnson S."/>
            <person name="Bishop-Lilly K.A."/>
            <person name="Detter C."/>
            <person name="Han C."/>
            <person name="Sozhamannan S."/>
            <person name="Rosenzweig C.N."/>
            <person name="Skowronski E.W."/>
        </authorList>
    </citation>
    <scope>NUCLEOTIDE SEQUENCE [LARGE SCALE GENOMIC DNA]</scope>
    <source>
        <strain evidence="2 3">CL-SP19</strain>
    </source>
</reference>
<dbReference type="RefSeq" id="WP_126783978.1">
    <property type="nucleotide sequence ID" value="NZ_PIQF01000001.1"/>
</dbReference>
<evidence type="ECO:0000313" key="2">
    <source>
        <dbReference type="EMBL" id="RUO77709.1"/>
    </source>
</evidence>
<dbReference type="AlphaFoldDB" id="A0A432ZIF4"/>